<sequence>MFAFFLTSPSLWSALLSLSLFAGRLYGQAVSSNCGQTLITRTISSQADATAVAACSTFSGSLVIATTLPASDAVINFGALKEIKGSLSAQRVVSLETLNASQLLRIGGDFSMVSLPNLNTLAFRQLLQTEYFTLVDIPFVPRIDFSADTLSGSGLTASTVIIMDTGLTTLASLNLRTVDAVHIRNNSYLSSIALPLQVVRQKVNINHIGALDLRLLRTTENMTLDGLTTFDLRSLENVTDLWVRGSVSELILPSLTNMTNFNIESVRSDFNCSVFDTGHKVGLITGNYSCSGTHQVLAPFVPSPAPRTNITSSPSPSKTNHSSTGSLPTTTASTPTALSEKMKGGSAANTRTIAISVSVSIVGSLATVSALTYLLRKRSKRDISVPEVLPESKARSETSDAFGKPELDNETTYRRELDAGEIRPELSDSDVIQELNGEPGVVEMGNYDPKETYELSAERLEWQEKGNWI</sequence>
<proteinExistence type="predicted"/>
<protein>
    <submittedName>
        <fullName evidence="4">L</fullName>
    </submittedName>
</protein>
<evidence type="ECO:0000313" key="5">
    <source>
        <dbReference type="Proteomes" id="UP000016922"/>
    </source>
</evidence>
<feature type="chain" id="PRO_5004508791" evidence="3">
    <location>
        <begin position="28"/>
        <end position="469"/>
    </location>
</feature>
<evidence type="ECO:0000313" key="4">
    <source>
        <dbReference type="EMBL" id="EPE36946.1"/>
    </source>
</evidence>
<name>S3DYD7_GLAL2</name>
<reference evidence="4 5" key="1">
    <citation type="journal article" date="2013" name="BMC Genomics">
        <title>Genomics-driven discovery of the pneumocandin biosynthetic gene cluster in the fungus Glarea lozoyensis.</title>
        <authorList>
            <person name="Chen L."/>
            <person name="Yue Q."/>
            <person name="Zhang X."/>
            <person name="Xiang M."/>
            <person name="Wang C."/>
            <person name="Li S."/>
            <person name="Che Y."/>
            <person name="Ortiz-Lopez F.J."/>
            <person name="Bills G.F."/>
            <person name="Liu X."/>
            <person name="An Z."/>
        </authorList>
    </citation>
    <scope>NUCLEOTIDE SEQUENCE [LARGE SCALE GENOMIC DNA]</scope>
    <source>
        <strain evidence="5">ATCC 20868 / MF5171</strain>
    </source>
</reference>
<feature type="transmembrane region" description="Helical" evidence="2">
    <location>
        <begin position="353"/>
        <end position="375"/>
    </location>
</feature>
<dbReference type="EMBL" id="KE145352">
    <property type="protein sequence ID" value="EPE36946.1"/>
    <property type="molecule type" value="Genomic_DNA"/>
</dbReference>
<evidence type="ECO:0000256" key="1">
    <source>
        <dbReference type="SAM" id="MobiDB-lite"/>
    </source>
</evidence>
<evidence type="ECO:0000256" key="2">
    <source>
        <dbReference type="SAM" id="Phobius"/>
    </source>
</evidence>
<keyword evidence="2" id="KW-0812">Transmembrane</keyword>
<keyword evidence="3" id="KW-0732">Signal</keyword>
<dbReference type="HOGENOM" id="CLU_582713_0_0_1"/>
<dbReference type="AlphaFoldDB" id="S3DYD7"/>
<dbReference type="OrthoDB" id="536881at2759"/>
<dbReference type="Proteomes" id="UP000016922">
    <property type="component" value="Unassembled WGS sequence"/>
</dbReference>
<dbReference type="GeneID" id="19468157"/>
<dbReference type="Gene3D" id="3.80.20.20">
    <property type="entry name" value="Receptor L-domain"/>
    <property type="match status" value="1"/>
</dbReference>
<organism evidence="4 5">
    <name type="scientific">Glarea lozoyensis (strain ATCC 20868 / MF5171)</name>
    <dbReference type="NCBI Taxonomy" id="1116229"/>
    <lineage>
        <taxon>Eukaryota</taxon>
        <taxon>Fungi</taxon>
        <taxon>Dikarya</taxon>
        <taxon>Ascomycota</taxon>
        <taxon>Pezizomycotina</taxon>
        <taxon>Leotiomycetes</taxon>
        <taxon>Helotiales</taxon>
        <taxon>Helotiaceae</taxon>
        <taxon>Glarea</taxon>
    </lineage>
</organism>
<feature type="signal peptide" evidence="3">
    <location>
        <begin position="1"/>
        <end position="27"/>
    </location>
</feature>
<gene>
    <name evidence="4" type="ORF">GLAREA_09109</name>
</gene>
<feature type="compositionally biased region" description="Low complexity" evidence="1">
    <location>
        <begin position="311"/>
        <end position="339"/>
    </location>
</feature>
<keyword evidence="2" id="KW-1133">Transmembrane helix</keyword>
<keyword evidence="5" id="KW-1185">Reference proteome</keyword>
<dbReference type="SUPFAM" id="SSF52058">
    <property type="entry name" value="L domain-like"/>
    <property type="match status" value="1"/>
</dbReference>
<evidence type="ECO:0000256" key="3">
    <source>
        <dbReference type="SAM" id="SignalP"/>
    </source>
</evidence>
<keyword evidence="2" id="KW-0472">Membrane</keyword>
<feature type="region of interest" description="Disordered" evidence="1">
    <location>
        <begin position="301"/>
        <end position="345"/>
    </location>
</feature>
<dbReference type="KEGG" id="glz:GLAREA_09109"/>
<dbReference type="InterPro" id="IPR036941">
    <property type="entry name" value="Rcpt_L-dom_sf"/>
</dbReference>
<accession>S3DYD7</accession>
<dbReference type="RefSeq" id="XP_008076261.1">
    <property type="nucleotide sequence ID" value="XM_008078070.1"/>
</dbReference>